<keyword evidence="3" id="KW-0813">Transport</keyword>
<dbReference type="GO" id="GO:0006865">
    <property type="term" value="P:amino acid transport"/>
    <property type="evidence" value="ECO:0007669"/>
    <property type="project" value="UniProtKB-KW"/>
</dbReference>
<accession>A0AAW2ZB44</accession>
<evidence type="ECO:0000256" key="9">
    <source>
        <dbReference type="SAM" id="Phobius"/>
    </source>
</evidence>
<evidence type="ECO:0000256" key="7">
    <source>
        <dbReference type="ARBA" id="ARBA00023128"/>
    </source>
</evidence>
<dbReference type="PANTHER" id="PTHR11153:SF6">
    <property type="entry name" value="SIDEROFLEXIN-5"/>
    <property type="match status" value="1"/>
</dbReference>
<keyword evidence="5" id="KW-0029">Amino-acid transport</keyword>
<dbReference type="InterPro" id="IPR004686">
    <property type="entry name" value="Mtc"/>
</dbReference>
<keyword evidence="4 9" id="KW-0812">Transmembrane</keyword>
<dbReference type="PANTHER" id="PTHR11153">
    <property type="entry name" value="SIDEROFLEXIN"/>
    <property type="match status" value="1"/>
</dbReference>
<evidence type="ECO:0000256" key="1">
    <source>
        <dbReference type="ARBA" id="ARBA00004225"/>
    </source>
</evidence>
<dbReference type="GO" id="GO:0015075">
    <property type="term" value="F:monoatomic ion transmembrane transporter activity"/>
    <property type="evidence" value="ECO:0007669"/>
    <property type="project" value="InterPro"/>
</dbReference>
<evidence type="ECO:0000256" key="8">
    <source>
        <dbReference type="ARBA" id="ARBA00023136"/>
    </source>
</evidence>
<evidence type="ECO:0000256" key="6">
    <source>
        <dbReference type="ARBA" id="ARBA00022989"/>
    </source>
</evidence>
<comment type="subcellular location">
    <subcellularLocation>
        <location evidence="1">Mitochondrion membrane</location>
        <topology evidence="1">Multi-pass membrane protein</topology>
    </subcellularLocation>
</comment>
<dbReference type="GO" id="GO:1990542">
    <property type="term" value="P:mitochondrial transmembrane transport"/>
    <property type="evidence" value="ECO:0007669"/>
    <property type="project" value="TreeGrafter"/>
</dbReference>
<name>A0AAW2ZB44_9EUKA</name>
<dbReference type="Pfam" id="PF03820">
    <property type="entry name" value="SFXNs"/>
    <property type="match status" value="1"/>
</dbReference>
<keyword evidence="7" id="KW-0496">Mitochondrion</keyword>
<evidence type="ECO:0000256" key="4">
    <source>
        <dbReference type="ARBA" id="ARBA00022692"/>
    </source>
</evidence>
<keyword evidence="6 9" id="KW-1133">Transmembrane helix</keyword>
<dbReference type="GO" id="GO:0005743">
    <property type="term" value="C:mitochondrial inner membrane"/>
    <property type="evidence" value="ECO:0007669"/>
    <property type="project" value="TreeGrafter"/>
</dbReference>
<evidence type="ECO:0000256" key="3">
    <source>
        <dbReference type="ARBA" id="ARBA00022448"/>
    </source>
</evidence>
<proteinExistence type="inferred from homology"/>
<dbReference type="AlphaFoldDB" id="A0AAW2ZB44"/>
<feature type="transmembrane region" description="Helical" evidence="9">
    <location>
        <begin position="276"/>
        <end position="296"/>
    </location>
</feature>
<protein>
    <submittedName>
        <fullName evidence="10">Sideroflexin</fullName>
    </submittedName>
</protein>
<dbReference type="EMBL" id="JAOPGA020001236">
    <property type="protein sequence ID" value="KAL0486508.1"/>
    <property type="molecule type" value="Genomic_DNA"/>
</dbReference>
<gene>
    <name evidence="10" type="ORF">AKO1_001483</name>
</gene>
<feature type="transmembrane region" description="Helical" evidence="9">
    <location>
        <begin position="238"/>
        <end position="256"/>
    </location>
</feature>
<evidence type="ECO:0000313" key="10">
    <source>
        <dbReference type="EMBL" id="KAL0486508.1"/>
    </source>
</evidence>
<reference evidence="10 11" key="1">
    <citation type="submission" date="2024-03" db="EMBL/GenBank/DDBJ databases">
        <title>The Acrasis kona genome and developmental transcriptomes reveal deep origins of eukaryotic multicellular pathways.</title>
        <authorList>
            <person name="Sheikh S."/>
            <person name="Fu C.-J."/>
            <person name="Brown M.W."/>
            <person name="Baldauf S.L."/>
        </authorList>
    </citation>
    <scope>NUCLEOTIDE SEQUENCE [LARGE SCALE GENOMIC DNA]</scope>
    <source>
        <strain evidence="10 11">ATCC MYA-3509</strain>
    </source>
</reference>
<keyword evidence="8 9" id="KW-0472">Membrane</keyword>
<comment type="similarity">
    <text evidence="2">Belongs to the sideroflexin family.</text>
</comment>
<dbReference type="Proteomes" id="UP001431209">
    <property type="component" value="Unassembled WGS sequence"/>
</dbReference>
<evidence type="ECO:0000256" key="2">
    <source>
        <dbReference type="ARBA" id="ARBA00005974"/>
    </source>
</evidence>
<keyword evidence="11" id="KW-1185">Reference proteome</keyword>
<comment type="caution">
    <text evidence="10">The sequence shown here is derived from an EMBL/GenBank/DDBJ whole genome shotgun (WGS) entry which is preliminary data.</text>
</comment>
<organism evidence="10 11">
    <name type="scientific">Acrasis kona</name>
    <dbReference type="NCBI Taxonomy" id="1008807"/>
    <lineage>
        <taxon>Eukaryota</taxon>
        <taxon>Discoba</taxon>
        <taxon>Heterolobosea</taxon>
        <taxon>Tetramitia</taxon>
        <taxon>Eutetramitia</taxon>
        <taxon>Acrasidae</taxon>
        <taxon>Acrasis</taxon>
    </lineage>
</organism>
<sequence length="328" mass="37322">MGEEERKTQPTLSLFNTSQYDMNTFSGRLKHFASIADPRLLLVSRSEAHWANTVIQHAKDHKDVSAADFWRAQNIKSTYVNHDTGQPISALASFPTFLPANTVLLTYLLTTRSIPSIISSQVLYHAYNTTFHMSNKSDRYYVTDKQLQDHFFSNCLTSVTTAVALTLWANRTKIIKDEITRQRVRSVVPFISLVGANIYSTFALQRDELNNGIDITDEEGNLIGKSKAAGSKSIRECILERTLMIGPVALVPHIVVDYFENKRNLFVSKPHFKIPIFLSSLVLCMFVYIPVCYSLLSPQGRISVSSVEEEFRKEARTGDEYFYYEKHL</sequence>
<evidence type="ECO:0000256" key="5">
    <source>
        <dbReference type="ARBA" id="ARBA00022970"/>
    </source>
</evidence>
<evidence type="ECO:0000313" key="11">
    <source>
        <dbReference type="Proteomes" id="UP001431209"/>
    </source>
</evidence>